<evidence type="ECO:0000256" key="1">
    <source>
        <dbReference type="ARBA" id="ARBA00022741"/>
    </source>
</evidence>
<name>A0A0N1JNA1_PSESX</name>
<dbReference type="InterPro" id="IPR027417">
    <property type="entry name" value="P-loop_NTPase"/>
</dbReference>
<comment type="caution">
    <text evidence="7">The sequence shown here is derived from an EMBL/GenBank/DDBJ whole genome shotgun (WGS) entry which is preliminary data.</text>
</comment>
<dbReference type="Pfam" id="PF13361">
    <property type="entry name" value="UvrD_C"/>
    <property type="match status" value="1"/>
</dbReference>
<dbReference type="GO" id="GO:0005524">
    <property type="term" value="F:ATP binding"/>
    <property type="evidence" value="ECO:0007669"/>
    <property type="project" value="UniProtKB-KW"/>
</dbReference>
<keyword evidence="1" id="KW-0547">Nucleotide-binding</keyword>
<dbReference type="InterPro" id="IPR000212">
    <property type="entry name" value="DNA_helicase_UvrD/REP"/>
</dbReference>
<evidence type="ECO:0000256" key="2">
    <source>
        <dbReference type="ARBA" id="ARBA00022801"/>
    </source>
</evidence>
<evidence type="ECO:0000256" key="3">
    <source>
        <dbReference type="ARBA" id="ARBA00022806"/>
    </source>
</evidence>
<keyword evidence="2" id="KW-0378">Hydrolase</keyword>
<dbReference type="AlphaFoldDB" id="A0A0N1JNA1"/>
<evidence type="ECO:0000313" key="7">
    <source>
        <dbReference type="EMBL" id="KPC27623.1"/>
    </source>
</evidence>
<evidence type="ECO:0000256" key="5">
    <source>
        <dbReference type="ARBA" id="ARBA00034923"/>
    </source>
</evidence>
<dbReference type="EMBL" id="LGLN01000067">
    <property type="protein sequence ID" value="KPC27623.1"/>
    <property type="molecule type" value="Genomic_DNA"/>
</dbReference>
<reference evidence="7 8" key="1">
    <citation type="submission" date="2015-07" db="EMBL/GenBank/DDBJ databases">
        <authorList>
            <person name="Noorani M."/>
        </authorList>
    </citation>
    <scope>NUCLEOTIDE SEQUENCE [LARGE SCALE GENOMIC DNA]</scope>
    <source>
        <strain evidence="7 8">0788_9</strain>
    </source>
</reference>
<proteinExistence type="predicted"/>
<dbReference type="GO" id="GO:0003677">
    <property type="term" value="F:DNA binding"/>
    <property type="evidence" value="ECO:0007669"/>
    <property type="project" value="InterPro"/>
</dbReference>
<dbReference type="GO" id="GO:0000725">
    <property type="term" value="P:recombinational repair"/>
    <property type="evidence" value="ECO:0007669"/>
    <property type="project" value="TreeGrafter"/>
</dbReference>
<dbReference type="PANTHER" id="PTHR11070:SF2">
    <property type="entry name" value="ATP-DEPENDENT DNA HELICASE SRS2"/>
    <property type="match status" value="1"/>
</dbReference>
<dbReference type="GO" id="GO:0043138">
    <property type="term" value="F:3'-5' DNA helicase activity"/>
    <property type="evidence" value="ECO:0007669"/>
    <property type="project" value="TreeGrafter"/>
</dbReference>
<gene>
    <name evidence="7" type="ORF">ABJ99_0119</name>
</gene>
<organism evidence="7 8">
    <name type="scientific">Pseudomonas syringae pv. cilantro</name>
    <dbReference type="NCBI Taxonomy" id="81035"/>
    <lineage>
        <taxon>Bacteria</taxon>
        <taxon>Pseudomonadati</taxon>
        <taxon>Pseudomonadota</taxon>
        <taxon>Gammaproteobacteria</taxon>
        <taxon>Pseudomonadales</taxon>
        <taxon>Pseudomonadaceae</taxon>
        <taxon>Pseudomonas</taxon>
        <taxon>Pseudomonas syringae</taxon>
    </lineage>
</organism>
<dbReference type="Gene3D" id="3.40.50.300">
    <property type="entry name" value="P-loop containing nucleotide triphosphate hydrolases"/>
    <property type="match status" value="2"/>
</dbReference>
<dbReference type="PANTHER" id="PTHR11070">
    <property type="entry name" value="UVRD / RECB / PCRA DNA HELICASE FAMILY MEMBER"/>
    <property type="match status" value="1"/>
</dbReference>
<dbReference type="PATRIC" id="fig|81035.3.peg.143"/>
<reference evidence="7 8" key="2">
    <citation type="submission" date="2015-10" db="EMBL/GenBank/DDBJ databases">
        <title>Comparative genomics and high-throughput reverse genetic screens identify a new phytobacterial MAMP and an Arabidopsis receptor required for immune elicitation.</title>
        <authorList>
            <person name="Mott G.A."/>
            <person name="Thakur S."/>
            <person name="Wang P.W."/>
            <person name="Desveaux D."/>
            <person name="Guttman D.S."/>
        </authorList>
    </citation>
    <scope>NUCLEOTIDE SEQUENCE [LARGE SCALE GENOMIC DNA]</scope>
    <source>
        <strain evidence="7 8">0788_9</strain>
    </source>
</reference>
<dbReference type="InterPro" id="IPR014017">
    <property type="entry name" value="DNA_helicase_UvrD-like_C"/>
</dbReference>
<dbReference type="SUPFAM" id="SSF52540">
    <property type="entry name" value="P-loop containing nucleoside triphosphate hydrolases"/>
    <property type="match status" value="1"/>
</dbReference>
<dbReference type="RefSeq" id="WP_054087077.1">
    <property type="nucleotide sequence ID" value="NZ_LGLN01000067.1"/>
</dbReference>
<dbReference type="Pfam" id="PF13245">
    <property type="entry name" value="AAA_19"/>
    <property type="match status" value="1"/>
</dbReference>
<protein>
    <recommendedName>
        <fullName evidence="5">DNA 3'-5' helicase II</fullName>
    </recommendedName>
</protein>
<evidence type="ECO:0000313" key="8">
    <source>
        <dbReference type="Proteomes" id="UP000037891"/>
    </source>
</evidence>
<dbReference type="GO" id="GO:0016787">
    <property type="term" value="F:hydrolase activity"/>
    <property type="evidence" value="ECO:0007669"/>
    <property type="project" value="UniProtKB-KW"/>
</dbReference>
<evidence type="ECO:0000256" key="4">
    <source>
        <dbReference type="ARBA" id="ARBA00022840"/>
    </source>
</evidence>
<keyword evidence="3 7" id="KW-0347">Helicase</keyword>
<dbReference type="Proteomes" id="UP000037891">
    <property type="component" value="Unassembled WGS sequence"/>
</dbReference>
<sequence length="587" mass="66823">MPNHQESPADIAGRQALERMFACLDEGQSFRLEAGAGAGKTYSLEKALSLLIKRRGTALVRQGQQIACITYTNVAKDEIISRFQAHPAIRAETVHGFCWSVLKDFQTSLRTFLSGQDFWRERFEPLGGIGGRRIHYEMGIPRVSDEEVSIRHEDVLILMIQALPSQKFRAVITSRYPILFIDEYQDTDEHFFEALRSWFLDRAEGPLIGLFGDHWQKIYGSGCGLVEHEALHVIDKNANFRSASRIVDVLNHMRPELVQMVSEPELIGEARVFHTNCWPGVRRTGQGGGHWKGDTSTDAARAYFSYLKALLIAEGWDFSPKKTKILILNHSGIAREQGYDSIPPIFGRFNEPWLKKEDPHIKYLTDHLEPACAAYAQRRYGEMFKHLASDRPTIRQHGDKVAWVEAMDKLAALRLTGTIGDVIDHLRRIPQMQLPNALMRNEQRLEAAGEEMSDEEPRRITQLRKLRGVSYRELIALDEFIDGHTPFATKHGVKGAEFENVVVILGRGWNEYNFAEMLEWYGAGPPADKRARFENNRNLFYVACSRPKIRLALLFTQLLSPNALGQITAWFGSEFVTELPPEPGCYR</sequence>
<accession>A0A0N1JNA1</accession>
<keyword evidence="4" id="KW-0067">ATP-binding</keyword>
<feature type="domain" description="UvrD-like helicase C-terminal" evidence="6">
    <location>
        <begin position="379"/>
        <end position="555"/>
    </location>
</feature>
<evidence type="ECO:0000259" key="6">
    <source>
        <dbReference type="Pfam" id="PF13361"/>
    </source>
</evidence>